<sequence length="51" mass="5826">MQALTLYIERMYGTILVCGKNMQAAFFLLANSMIIKFQTAFKSMEPGDIFK</sequence>
<keyword evidence="1" id="KW-0812">Transmembrane</keyword>
<organism evidence="2 3">
    <name type="scientific">Maridesulfovibrio hydrothermalis AM13 = DSM 14728</name>
    <dbReference type="NCBI Taxonomy" id="1121451"/>
    <lineage>
        <taxon>Bacteria</taxon>
        <taxon>Pseudomonadati</taxon>
        <taxon>Thermodesulfobacteriota</taxon>
        <taxon>Desulfovibrionia</taxon>
        <taxon>Desulfovibrionales</taxon>
        <taxon>Desulfovibrionaceae</taxon>
        <taxon>Maridesulfovibrio</taxon>
    </lineage>
</organism>
<gene>
    <name evidence="2" type="ORF">DESAM_22673</name>
</gene>
<dbReference type="EMBL" id="FO203522">
    <property type="protein sequence ID" value="CCO24940.1"/>
    <property type="molecule type" value="Genomic_DNA"/>
</dbReference>
<dbReference type="HOGENOM" id="CLU_3098130_0_0_7"/>
<feature type="transmembrane region" description="Helical" evidence="1">
    <location>
        <begin position="12"/>
        <end position="34"/>
    </location>
</feature>
<proteinExistence type="predicted"/>
<evidence type="ECO:0000256" key="1">
    <source>
        <dbReference type="SAM" id="Phobius"/>
    </source>
</evidence>
<dbReference type="AlphaFoldDB" id="L0RFI0"/>
<evidence type="ECO:0000313" key="2">
    <source>
        <dbReference type="EMBL" id="CCO24940.1"/>
    </source>
</evidence>
<reference evidence="2 3" key="1">
    <citation type="submission" date="2012-10" db="EMBL/GenBank/DDBJ databases">
        <authorList>
            <person name="Genoscope - CEA"/>
        </authorList>
    </citation>
    <scope>NUCLEOTIDE SEQUENCE [LARGE SCALE GENOMIC DNA]</scope>
    <source>
        <strain evidence="3">AM13 / DSM 14728</strain>
    </source>
</reference>
<dbReference type="STRING" id="1121451.DESAM_22673"/>
<evidence type="ECO:0000313" key="3">
    <source>
        <dbReference type="Proteomes" id="UP000010808"/>
    </source>
</evidence>
<dbReference type="PATRIC" id="fig|1121451.3.peg.2884"/>
<protein>
    <submittedName>
        <fullName evidence="2">Uncharacterized protein</fullName>
    </submittedName>
</protein>
<keyword evidence="3" id="KW-1185">Reference proteome</keyword>
<keyword evidence="1" id="KW-1133">Transmembrane helix</keyword>
<dbReference type="KEGG" id="dhy:DESAM_22673"/>
<accession>L0RFI0</accession>
<dbReference type="Proteomes" id="UP000010808">
    <property type="component" value="Chromosome"/>
</dbReference>
<keyword evidence="1" id="KW-0472">Membrane</keyword>
<name>L0RFI0_9BACT</name>